<sequence length="130" mass="14520">MIRKISHITIVFLLLVLTMGFTVSKHYCGETLVDVSVVTGNASGCSDDDSSCDMGSCCHNENHVYQLQEDYTSPLVLDHVTFFPIELATLSLELLHESHLSEENTEISYDESPPPKLVSELLSDIQVYRL</sequence>
<dbReference type="Proteomes" id="UP000283387">
    <property type="component" value="Unassembled WGS sequence"/>
</dbReference>
<dbReference type="RefSeq" id="WP_120275220.1">
    <property type="nucleotide sequence ID" value="NZ_RAPN01000004.1"/>
</dbReference>
<evidence type="ECO:0000313" key="1">
    <source>
        <dbReference type="EMBL" id="RKD86532.1"/>
    </source>
</evidence>
<dbReference type="NCBIfam" id="NF047658">
    <property type="entry name" value="HYC_CC_PP"/>
    <property type="match status" value="1"/>
</dbReference>
<reference evidence="1 2" key="1">
    <citation type="submission" date="2018-09" db="EMBL/GenBank/DDBJ databases">
        <title>Genomic Encyclopedia of Archaeal and Bacterial Type Strains, Phase II (KMG-II): from individual species to whole genera.</title>
        <authorList>
            <person name="Goeker M."/>
        </authorList>
    </citation>
    <scope>NUCLEOTIDE SEQUENCE [LARGE SCALE GENOMIC DNA]</scope>
    <source>
        <strain evidence="1 2">DSM 27148</strain>
    </source>
</reference>
<dbReference type="AlphaFoldDB" id="A0A419VX07"/>
<gene>
    <name evidence="1" type="ORF">BC643_4230</name>
</gene>
<name>A0A419VX07_9BACT</name>
<dbReference type="EMBL" id="RAPN01000004">
    <property type="protein sequence ID" value="RKD86532.1"/>
    <property type="molecule type" value="Genomic_DNA"/>
</dbReference>
<proteinExistence type="predicted"/>
<accession>A0A419VX07</accession>
<protein>
    <submittedName>
        <fullName evidence="1">Uncharacterized protein</fullName>
    </submittedName>
</protein>
<dbReference type="OrthoDB" id="1120477at2"/>
<dbReference type="InterPro" id="IPR058512">
    <property type="entry name" value="DUF8199"/>
</dbReference>
<dbReference type="InterPro" id="IPR058060">
    <property type="entry name" value="HYC_CC_PP"/>
</dbReference>
<comment type="caution">
    <text evidence="1">The sequence shown here is derived from an EMBL/GenBank/DDBJ whole genome shotgun (WGS) entry which is preliminary data.</text>
</comment>
<evidence type="ECO:0000313" key="2">
    <source>
        <dbReference type="Proteomes" id="UP000283387"/>
    </source>
</evidence>
<organism evidence="1 2">
    <name type="scientific">Mangrovibacterium diazotrophicum</name>
    <dbReference type="NCBI Taxonomy" id="1261403"/>
    <lineage>
        <taxon>Bacteria</taxon>
        <taxon>Pseudomonadati</taxon>
        <taxon>Bacteroidota</taxon>
        <taxon>Bacteroidia</taxon>
        <taxon>Marinilabiliales</taxon>
        <taxon>Prolixibacteraceae</taxon>
        <taxon>Mangrovibacterium</taxon>
    </lineage>
</organism>
<dbReference type="Pfam" id="PF26622">
    <property type="entry name" value="DUF8199"/>
    <property type="match status" value="1"/>
</dbReference>
<keyword evidence="2" id="KW-1185">Reference proteome</keyword>